<evidence type="ECO:0000259" key="5">
    <source>
        <dbReference type="Pfam" id="PF00288"/>
    </source>
</evidence>
<dbReference type="InterPro" id="IPR020568">
    <property type="entry name" value="Ribosomal_Su5_D2-typ_SF"/>
</dbReference>
<evidence type="ECO:0000256" key="1">
    <source>
        <dbReference type="ARBA" id="ARBA00022679"/>
    </source>
</evidence>
<dbReference type="PATRIC" id="fig|1453496.5.peg.1731"/>
<dbReference type="InterPro" id="IPR006204">
    <property type="entry name" value="GHMP_kinase_N_dom"/>
</dbReference>
<keyword evidence="7" id="KW-1185">Reference proteome</keyword>
<feature type="domain" description="GHMP kinase N-terminal" evidence="5">
    <location>
        <begin position="57"/>
        <end position="120"/>
    </location>
</feature>
<keyword evidence="1" id="KW-0808">Transferase</keyword>
<dbReference type="Gene3D" id="3.30.230.10">
    <property type="match status" value="1"/>
</dbReference>
<dbReference type="InterPro" id="IPR014721">
    <property type="entry name" value="Ribsml_uS5_D2-typ_fold_subgr"/>
</dbReference>
<evidence type="ECO:0000256" key="3">
    <source>
        <dbReference type="ARBA" id="ARBA00022777"/>
    </source>
</evidence>
<keyword evidence="2" id="KW-0547">Nucleotide-binding</keyword>
<accession>A0A097R146</accession>
<proteinExistence type="predicted"/>
<dbReference type="RefSeq" id="WP_025802713.1">
    <property type="nucleotide sequence ID" value="NZ_CP009706.1"/>
</dbReference>
<evidence type="ECO:0000256" key="4">
    <source>
        <dbReference type="ARBA" id="ARBA00022840"/>
    </source>
</evidence>
<dbReference type="KEGG" id="hav:AT03_08670"/>
<dbReference type="InterPro" id="IPR012363">
    <property type="entry name" value="PduX"/>
</dbReference>
<dbReference type="GO" id="GO:0016301">
    <property type="term" value="F:kinase activity"/>
    <property type="evidence" value="ECO:0007669"/>
    <property type="project" value="UniProtKB-KW"/>
</dbReference>
<protein>
    <submittedName>
        <fullName evidence="6">GHMP kinase</fullName>
    </submittedName>
</protein>
<dbReference type="PANTHER" id="PTHR43527:SF1">
    <property type="entry name" value="L-THREONINE KINASE"/>
    <property type="match status" value="1"/>
</dbReference>
<dbReference type="EMBL" id="CP009706">
    <property type="protein sequence ID" value="AIU72458.1"/>
    <property type="molecule type" value="Genomic_DNA"/>
</dbReference>
<evidence type="ECO:0000256" key="2">
    <source>
        <dbReference type="ARBA" id="ARBA00022741"/>
    </source>
</evidence>
<dbReference type="PANTHER" id="PTHR43527">
    <property type="entry name" value="4-DIPHOSPHOCYTIDYL-2-C-METHYL-D-ERYTHRITOL KINASE, CHLOROPLASTIC"/>
    <property type="match status" value="1"/>
</dbReference>
<dbReference type="Proteomes" id="UP000029986">
    <property type="component" value="Chromosome"/>
</dbReference>
<organism evidence="6 7">
    <name type="scientific">Hafnia alvei FB1</name>
    <dbReference type="NCBI Taxonomy" id="1453496"/>
    <lineage>
        <taxon>Bacteria</taxon>
        <taxon>Pseudomonadati</taxon>
        <taxon>Pseudomonadota</taxon>
        <taxon>Gammaproteobacteria</taxon>
        <taxon>Enterobacterales</taxon>
        <taxon>Hafniaceae</taxon>
        <taxon>Hafnia</taxon>
    </lineage>
</organism>
<evidence type="ECO:0000313" key="6">
    <source>
        <dbReference type="EMBL" id="AIU72458.1"/>
    </source>
</evidence>
<dbReference type="OrthoDB" id="4548147at2"/>
<sequence>MAEASCPASCGELLQGWMNGGEKLISCPINWYSTVYVNEGEPSPQERPRMRQMLQQVLSYFGESPRLAESMRIEFDSTIPVAKGLASSTADIAATAVATARLLNRSLSAEQLAVLCVAIEPTDSTIFKNLTLFDHQTAQTQQHFPWLPTLDIVLLESPQRIITEEFHRRDRQSLLLNQAQNLENALIQFHLANHRRCYYRLGEATTLSAIASEALLPKPEFNQLRDLVEHWGIYGLNVAHSGSVVGLLCDRRKHDIDKIVSALQERKITLSYPRIHVVKTVVGGVH</sequence>
<keyword evidence="3 6" id="KW-0418">Kinase</keyword>
<reference evidence="6 7" key="1">
    <citation type="journal article" date="2014" name="Gut Pathog.">
        <title>Gene clusters of Hafnia alvei strain FB1 important in survival and pathogenesis: a draft genome perspective.</title>
        <authorList>
            <person name="Tan J.Y."/>
            <person name="Yin W.F."/>
            <person name="Chan K.G."/>
        </authorList>
    </citation>
    <scope>NUCLEOTIDE SEQUENCE [LARGE SCALE GENOMIC DNA]</scope>
    <source>
        <strain evidence="6 7">FB1</strain>
    </source>
</reference>
<dbReference type="SUPFAM" id="SSF54211">
    <property type="entry name" value="Ribosomal protein S5 domain 2-like"/>
    <property type="match status" value="1"/>
</dbReference>
<name>A0A097R146_HAFAL</name>
<dbReference type="Pfam" id="PF00288">
    <property type="entry name" value="GHMP_kinases_N"/>
    <property type="match status" value="1"/>
</dbReference>
<evidence type="ECO:0000313" key="7">
    <source>
        <dbReference type="Proteomes" id="UP000029986"/>
    </source>
</evidence>
<dbReference type="PIRSF" id="PIRSF033887">
    <property type="entry name" value="PduX"/>
    <property type="match status" value="1"/>
</dbReference>
<dbReference type="GO" id="GO:0005524">
    <property type="term" value="F:ATP binding"/>
    <property type="evidence" value="ECO:0007669"/>
    <property type="project" value="UniProtKB-KW"/>
</dbReference>
<dbReference type="HOGENOM" id="CLU_056896_0_0_6"/>
<gene>
    <name evidence="6" type="ORF">AT03_08670</name>
</gene>
<dbReference type="eggNOG" id="COG4542">
    <property type="taxonomic scope" value="Bacteria"/>
</dbReference>
<keyword evidence="4" id="KW-0067">ATP-binding</keyword>
<dbReference type="AlphaFoldDB" id="A0A097R146"/>